<name>A0ABS7Z3T4_9SPHI</name>
<reference evidence="1" key="1">
    <citation type="submission" date="2020-10" db="EMBL/GenBank/DDBJ databases">
        <authorList>
            <person name="Lu T."/>
            <person name="Wang Q."/>
            <person name="Han X."/>
        </authorList>
    </citation>
    <scope>NUCLEOTIDE SEQUENCE</scope>
    <source>
        <strain evidence="1">WQ 366</strain>
    </source>
</reference>
<dbReference type="Gene3D" id="1.10.10.60">
    <property type="entry name" value="Homeodomain-like"/>
    <property type="match status" value="1"/>
</dbReference>
<dbReference type="Gene3D" id="3.40.50.300">
    <property type="entry name" value="P-loop containing nucleotide triphosphate hydrolases"/>
    <property type="match status" value="1"/>
</dbReference>
<dbReference type="InterPro" id="IPR027417">
    <property type="entry name" value="P-loop_NTPase"/>
</dbReference>
<comment type="caution">
    <text evidence="1">The sequence shown here is derived from an EMBL/GenBank/DDBJ whole genome shotgun (WGS) entry which is preliminary data.</text>
</comment>
<dbReference type="EMBL" id="JADEYP010000009">
    <property type="protein sequence ID" value="MCA5004790.1"/>
    <property type="molecule type" value="Genomic_DNA"/>
</dbReference>
<dbReference type="SUPFAM" id="SSF46894">
    <property type="entry name" value="C-terminal effector domain of the bipartite response regulators"/>
    <property type="match status" value="1"/>
</dbReference>
<accession>A0ABS7Z3T4</accession>
<keyword evidence="2" id="KW-1185">Reference proteome</keyword>
<proteinExistence type="predicted"/>
<organism evidence="1 2">
    <name type="scientific">Sphingobacterium bovistauri</name>
    <dbReference type="NCBI Taxonomy" id="2781959"/>
    <lineage>
        <taxon>Bacteria</taxon>
        <taxon>Pseudomonadati</taxon>
        <taxon>Bacteroidota</taxon>
        <taxon>Sphingobacteriia</taxon>
        <taxon>Sphingobacteriales</taxon>
        <taxon>Sphingobacteriaceae</taxon>
        <taxon>Sphingobacterium</taxon>
    </lineage>
</organism>
<gene>
    <name evidence="1" type="ORF">IPZ78_06435</name>
</gene>
<evidence type="ECO:0000313" key="2">
    <source>
        <dbReference type="Proteomes" id="UP001165302"/>
    </source>
</evidence>
<dbReference type="InterPro" id="IPR016032">
    <property type="entry name" value="Sig_transdc_resp-reg_C-effctor"/>
</dbReference>
<sequence length="310" mass="35358">MSKVFNMLAIKSANQTLADAALLPDPIFLYEPLIVQGEVTILFADTGIGKTALSVQIAIFIASKYKLLYVDLELTDKQFEKRYRNEDGKHFNFPSNFYRATYEILREVPADILYEDFFINSLKERIKEFNAEVVVIDNMTKVVSGSTDSAKSTIPIMNALSAMKFEKGITFLVLEHNKKVDEWRPINLNDLQGSKMKSNFADSVFTIGRSAFDKNLRYIKQLKVRSGELLYDEENVLVCELTTKSGYLGFTEIGYRGERDLLKSQDSSNYEDKIQEVLQLKAEGMSNVQIARQIGRSEGTIRNWLDKANY</sequence>
<protein>
    <submittedName>
        <fullName evidence="1">AAA family ATPase</fullName>
    </submittedName>
</protein>
<evidence type="ECO:0000313" key="1">
    <source>
        <dbReference type="EMBL" id="MCA5004790.1"/>
    </source>
</evidence>
<dbReference type="Pfam" id="PF13481">
    <property type="entry name" value="AAA_25"/>
    <property type="match status" value="1"/>
</dbReference>
<dbReference type="RefSeq" id="WP_225552178.1">
    <property type="nucleotide sequence ID" value="NZ_JADEYP010000009.1"/>
</dbReference>
<dbReference type="SUPFAM" id="SSF52540">
    <property type="entry name" value="P-loop containing nucleoside triphosphate hydrolases"/>
    <property type="match status" value="1"/>
</dbReference>
<dbReference type="Proteomes" id="UP001165302">
    <property type="component" value="Unassembled WGS sequence"/>
</dbReference>
<dbReference type="Pfam" id="PF13384">
    <property type="entry name" value="HTH_23"/>
    <property type="match status" value="1"/>
</dbReference>